<dbReference type="EMBL" id="MKHE01000010">
    <property type="protein sequence ID" value="OWK11244.1"/>
    <property type="molecule type" value="Genomic_DNA"/>
</dbReference>
<dbReference type="PANTHER" id="PTHR47080:SF1">
    <property type="entry name" value="CHROMOSOME 16 OPEN READING FRAME 96"/>
    <property type="match status" value="1"/>
</dbReference>
<gene>
    <name evidence="1" type="ORF">Celaphus_00006878</name>
</gene>
<name>A0A212CZF8_CEREH</name>
<evidence type="ECO:0000313" key="2">
    <source>
        <dbReference type="Proteomes" id="UP000242450"/>
    </source>
</evidence>
<keyword evidence="2" id="KW-1185">Reference proteome</keyword>
<protein>
    <submittedName>
        <fullName evidence="1">Uncharacterized protein</fullName>
    </submittedName>
</protein>
<evidence type="ECO:0000313" key="1">
    <source>
        <dbReference type="EMBL" id="OWK11244.1"/>
    </source>
</evidence>
<sequence>MSVLQREVTSLQSKVTAIPKPEDLVLWSSLHEAMFIPGAAPQLLGDSDLWQISELASETTVAQTASDHGGGGLSHFSEAIQHPRFLETIWQYQSLGLGLGLGLRWDPGLRLDLGLDLCSDPGLLLGLGFHLKLGLHPNLGLSSDPGLLLGLGLRLDPGLHLDLGLGLRLDLGLHLDMGLHPNLGLRSDLGLPLNWNLPRAFNPHHQDPGLYHRKAGLLPEAFPGPALGLSGASSLA</sequence>
<proteinExistence type="predicted"/>
<dbReference type="AlphaFoldDB" id="A0A212CZF8"/>
<dbReference type="Proteomes" id="UP000242450">
    <property type="component" value="Chromosome 10"/>
</dbReference>
<dbReference type="PANTHER" id="PTHR47080">
    <property type="entry name" value="CHROMOSOME 16 OPEN READING FRAME 96"/>
    <property type="match status" value="1"/>
</dbReference>
<reference evidence="1 2" key="1">
    <citation type="journal article" date="2018" name="Mol. Genet. Genomics">
        <title>The red deer Cervus elaphus genome CerEla1.0: sequencing, annotating, genes, and chromosomes.</title>
        <authorList>
            <person name="Bana N.A."/>
            <person name="Nyiri A."/>
            <person name="Nagy J."/>
            <person name="Frank K."/>
            <person name="Nagy T."/>
            <person name="Steger V."/>
            <person name="Schiller M."/>
            <person name="Lakatos P."/>
            <person name="Sugar L."/>
            <person name="Horn P."/>
            <person name="Barta E."/>
            <person name="Orosz L."/>
        </authorList>
    </citation>
    <scope>NUCLEOTIDE SEQUENCE [LARGE SCALE GENOMIC DNA]</scope>
    <source>
        <strain evidence="1">Hungarian</strain>
    </source>
</reference>
<comment type="caution">
    <text evidence="1">The sequence shown here is derived from an EMBL/GenBank/DDBJ whole genome shotgun (WGS) entry which is preliminary data.</text>
</comment>
<accession>A0A212CZF8</accession>
<organism evidence="1 2">
    <name type="scientific">Cervus elaphus hippelaphus</name>
    <name type="common">European red deer</name>
    <dbReference type="NCBI Taxonomy" id="46360"/>
    <lineage>
        <taxon>Eukaryota</taxon>
        <taxon>Metazoa</taxon>
        <taxon>Chordata</taxon>
        <taxon>Craniata</taxon>
        <taxon>Vertebrata</taxon>
        <taxon>Euteleostomi</taxon>
        <taxon>Mammalia</taxon>
        <taxon>Eutheria</taxon>
        <taxon>Laurasiatheria</taxon>
        <taxon>Artiodactyla</taxon>
        <taxon>Ruminantia</taxon>
        <taxon>Pecora</taxon>
        <taxon>Cervidae</taxon>
        <taxon>Cervinae</taxon>
        <taxon>Cervus</taxon>
    </lineage>
</organism>